<gene>
    <name evidence="1" type="ORF">R5W23_002161</name>
</gene>
<evidence type="ECO:0000313" key="1">
    <source>
        <dbReference type="EMBL" id="MDY3560912.1"/>
    </source>
</evidence>
<dbReference type="PROSITE" id="PS51318">
    <property type="entry name" value="TAT"/>
    <property type="match status" value="1"/>
</dbReference>
<sequence length="444" mass="48215">MSLLSHLARRDFLKLGAGAAVGLALPRPALASTEGKAKQVILVNLTGGLSHLDSLDMKPDAPAEVRGEFAPRQTALPGIQICEHLPLLAARMRHWALVRSLSHGENGHLPGTHRLLTGSTMPNQRQTDLDNVLSRRDWPCYAAGLNHLRPRKDGIPNGVVLPHALIEGPLTWPGQHAGFLGPSADPMLVAQDPSAPNFKMDAFALPDGTDPVRVEGRRGLLELLESTGTGDPAFRDHQRRAFELLNSGRVAGAFRLDREPIKVRDRYGRNQFGQSLLLARRLIESGVPIVQANMGIVQSWDTHVDNWGKLKTRLLPWLDQALAALVDELESFGRLGETLVVVSGEFGRTPKVSTLPGETIPGRDHWARVYSGLFAGGGVVGGRVIGKSDRSGTSPVTTSYTPFDIGATIYRALGVDPESEIRDPQNRPTRVCPGTPMDILFQNK</sequence>
<dbReference type="InterPro" id="IPR006311">
    <property type="entry name" value="TAT_signal"/>
</dbReference>
<name>A0ABU5F2E8_9BACT</name>
<keyword evidence="2" id="KW-1185">Reference proteome</keyword>
<dbReference type="Proteomes" id="UP001272242">
    <property type="component" value="Unassembled WGS sequence"/>
</dbReference>
<dbReference type="Pfam" id="PF07394">
    <property type="entry name" value="DUF1501"/>
    <property type="match status" value="1"/>
</dbReference>
<organism evidence="1 2">
    <name type="scientific">Gemmata algarum</name>
    <dbReference type="NCBI Taxonomy" id="2975278"/>
    <lineage>
        <taxon>Bacteria</taxon>
        <taxon>Pseudomonadati</taxon>
        <taxon>Planctomycetota</taxon>
        <taxon>Planctomycetia</taxon>
        <taxon>Gemmatales</taxon>
        <taxon>Gemmataceae</taxon>
        <taxon>Gemmata</taxon>
    </lineage>
</organism>
<dbReference type="RefSeq" id="WP_320687407.1">
    <property type="nucleotide sequence ID" value="NZ_JAXBLV010000186.1"/>
</dbReference>
<dbReference type="PANTHER" id="PTHR43737:SF1">
    <property type="entry name" value="DUF1501 DOMAIN-CONTAINING PROTEIN"/>
    <property type="match status" value="1"/>
</dbReference>
<evidence type="ECO:0000313" key="2">
    <source>
        <dbReference type="Proteomes" id="UP001272242"/>
    </source>
</evidence>
<dbReference type="PANTHER" id="PTHR43737">
    <property type="entry name" value="BLL7424 PROTEIN"/>
    <property type="match status" value="1"/>
</dbReference>
<reference evidence="2" key="1">
    <citation type="journal article" date="2023" name="Mar. Drugs">
        <title>Gemmata algarum, a Novel Planctomycete Isolated from an Algal Mat, Displays Antimicrobial Activity.</title>
        <authorList>
            <person name="Kumar G."/>
            <person name="Kallscheuer N."/>
            <person name="Kashif M."/>
            <person name="Ahamad S."/>
            <person name="Jagadeeshwari U."/>
            <person name="Pannikurungottu S."/>
            <person name="Haufschild T."/>
            <person name="Kabuu M."/>
            <person name="Sasikala C."/>
            <person name="Jogler C."/>
            <person name="Ramana C."/>
        </authorList>
    </citation>
    <scope>NUCLEOTIDE SEQUENCE [LARGE SCALE GENOMIC DNA]</scope>
    <source>
        <strain evidence="2">JC673</strain>
    </source>
</reference>
<comment type="caution">
    <text evidence="1">The sequence shown here is derived from an EMBL/GenBank/DDBJ whole genome shotgun (WGS) entry which is preliminary data.</text>
</comment>
<protein>
    <submittedName>
        <fullName evidence="1">DUF1501 domain-containing protein</fullName>
    </submittedName>
</protein>
<dbReference type="SUPFAM" id="SSF53649">
    <property type="entry name" value="Alkaline phosphatase-like"/>
    <property type="match status" value="1"/>
</dbReference>
<dbReference type="InterPro" id="IPR017850">
    <property type="entry name" value="Alkaline_phosphatase_core_sf"/>
</dbReference>
<accession>A0ABU5F2E8</accession>
<dbReference type="InterPro" id="IPR010869">
    <property type="entry name" value="DUF1501"/>
</dbReference>
<proteinExistence type="predicted"/>
<dbReference type="EMBL" id="JAXBLV010000186">
    <property type="protein sequence ID" value="MDY3560912.1"/>
    <property type="molecule type" value="Genomic_DNA"/>
</dbReference>